<dbReference type="Proteomes" id="UP001337305">
    <property type="component" value="Unassembled WGS sequence"/>
</dbReference>
<evidence type="ECO:0000313" key="3">
    <source>
        <dbReference type="Proteomes" id="UP001337305"/>
    </source>
</evidence>
<protein>
    <submittedName>
        <fullName evidence="2">GNAT family N-acetyltransferase</fullName>
    </submittedName>
</protein>
<name>A0ABU7XWT6_9FLAO</name>
<proteinExistence type="predicted"/>
<dbReference type="RefSeq" id="WP_303307484.1">
    <property type="nucleotide sequence ID" value="NZ_JAODOP010000004.1"/>
</dbReference>
<dbReference type="CDD" id="cd04301">
    <property type="entry name" value="NAT_SF"/>
    <property type="match status" value="1"/>
</dbReference>
<sequence length="153" mass="17747">MIRKLNHKKEQVSKDIYHVFQASYKIEAKLLQVKFQDFPPLKRTVNEFQDSTTNFYGFWKASKLAAVIEIDKVNNITDICSLVVHPLFFRQGIAKKLLEFAVELYNSEIIIVETGLANKPAIILYEKFGFVLQGKYMTSIGIEKVKFSFHKTH</sequence>
<gene>
    <name evidence="2" type="ORF">N1F79_18855</name>
</gene>
<evidence type="ECO:0000313" key="2">
    <source>
        <dbReference type="EMBL" id="MEF3835191.1"/>
    </source>
</evidence>
<evidence type="ECO:0000259" key="1">
    <source>
        <dbReference type="PROSITE" id="PS51186"/>
    </source>
</evidence>
<reference evidence="2 3" key="1">
    <citation type="submission" date="2022-09" db="EMBL/GenBank/DDBJ databases">
        <title>Genome sequencing of Flavivirga sp. MEBiC05379.</title>
        <authorList>
            <person name="Oh H.-M."/>
            <person name="Kwon K.K."/>
            <person name="Park M.J."/>
            <person name="Yang S.-H."/>
        </authorList>
    </citation>
    <scope>NUCLEOTIDE SEQUENCE [LARGE SCALE GENOMIC DNA]</scope>
    <source>
        <strain evidence="2 3">MEBiC05379</strain>
    </source>
</reference>
<dbReference type="EMBL" id="JAODOP010000004">
    <property type="protein sequence ID" value="MEF3835191.1"/>
    <property type="molecule type" value="Genomic_DNA"/>
</dbReference>
<dbReference type="InterPro" id="IPR000182">
    <property type="entry name" value="GNAT_dom"/>
</dbReference>
<keyword evidence="3" id="KW-1185">Reference proteome</keyword>
<accession>A0ABU7XWT6</accession>
<dbReference type="PROSITE" id="PS51186">
    <property type="entry name" value="GNAT"/>
    <property type="match status" value="1"/>
</dbReference>
<dbReference type="Pfam" id="PF00583">
    <property type="entry name" value="Acetyltransf_1"/>
    <property type="match status" value="1"/>
</dbReference>
<organism evidence="2 3">
    <name type="scientific">Flavivirga spongiicola</name>
    <dbReference type="NCBI Taxonomy" id="421621"/>
    <lineage>
        <taxon>Bacteria</taxon>
        <taxon>Pseudomonadati</taxon>
        <taxon>Bacteroidota</taxon>
        <taxon>Flavobacteriia</taxon>
        <taxon>Flavobacteriales</taxon>
        <taxon>Flavobacteriaceae</taxon>
        <taxon>Flavivirga</taxon>
    </lineage>
</organism>
<dbReference type="InterPro" id="IPR016181">
    <property type="entry name" value="Acyl_CoA_acyltransferase"/>
</dbReference>
<feature type="domain" description="N-acetyltransferase" evidence="1">
    <location>
        <begin position="1"/>
        <end position="153"/>
    </location>
</feature>
<dbReference type="Gene3D" id="3.40.630.30">
    <property type="match status" value="1"/>
</dbReference>
<comment type="caution">
    <text evidence="2">The sequence shown here is derived from an EMBL/GenBank/DDBJ whole genome shotgun (WGS) entry which is preliminary data.</text>
</comment>
<dbReference type="SUPFAM" id="SSF55729">
    <property type="entry name" value="Acyl-CoA N-acyltransferases (Nat)"/>
    <property type="match status" value="1"/>
</dbReference>